<name>A0ABX3NZ66_9BACT</name>
<sequence length="99" mass="11450">MTLTKAKKMTGQILAEKILDNCCFSVDFSQTDFTKKCFNFFNLIGDRQKDSIDNLLVVGVYEGLYANKKCNDIARILLTGRNKDVYEYWMKNGNIRGEY</sequence>
<dbReference type="Proteomes" id="UP000192277">
    <property type="component" value="Unassembled WGS sequence"/>
</dbReference>
<evidence type="ECO:0000313" key="2">
    <source>
        <dbReference type="Proteomes" id="UP000192277"/>
    </source>
</evidence>
<proteinExistence type="predicted"/>
<keyword evidence="2" id="KW-1185">Reference proteome</keyword>
<dbReference type="EMBL" id="LWBO01000007">
    <property type="protein sequence ID" value="OQP50192.1"/>
    <property type="molecule type" value="Genomic_DNA"/>
</dbReference>
<comment type="caution">
    <text evidence="1">The sequence shown here is derived from an EMBL/GenBank/DDBJ whole genome shotgun (WGS) entry which is preliminary data.</text>
</comment>
<reference evidence="1 2" key="1">
    <citation type="submission" date="2016-04" db="EMBL/GenBank/DDBJ databases">
        <authorList>
            <person name="Chen L."/>
            <person name="Zhuang W."/>
            <person name="Wang G."/>
        </authorList>
    </citation>
    <scope>NUCLEOTIDE SEQUENCE [LARGE SCALE GENOMIC DNA]</scope>
    <source>
        <strain evidence="2">GR20</strain>
    </source>
</reference>
<gene>
    <name evidence="1" type="ORF">A4D02_27575</name>
</gene>
<accession>A0ABX3NZ66</accession>
<protein>
    <submittedName>
        <fullName evidence="1">Uncharacterized protein</fullName>
    </submittedName>
</protein>
<organism evidence="1 2">
    <name type="scientific">Niastella koreensis</name>
    <dbReference type="NCBI Taxonomy" id="354356"/>
    <lineage>
        <taxon>Bacteria</taxon>
        <taxon>Pseudomonadati</taxon>
        <taxon>Bacteroidota</taxon>
        <taxon>Chitinophagia</taxon>
        <taxon>Chitinophagales</taxon>
        <taxon>Chitinophagaceae</taxon>
        <taxon>Niastella</taxon>
    </lineage>
</organism>
<evidence type="ECO:0000313" key="1">
    <source>
        <dbReference type="EMBL" id="OQP50192.1"/>
    </source>
</evidence>